<dbReference type="PANTHER" id="PTHR30327">
    <property type="entry name" value="UNCHARACTERIZED PROTEIN YQGE"/>
    <property type="match status" value="1"/>
</dbReference>
<keyword evidence="4" id="KW-1185">Reference proteome</keyword>
<dbReference type="InterPro" id="IPR003774">
    <property type="entry name" value="AlgH-like"/>
</dbReference>
<dbReference type="AlphaFoldDB" id="A0A3Q9ILU7"/>
<dbReference type="KEGG" id="buy:D8S85_01360"/>
<comment type="similarity">
    <text evidence="1 2">Belongs to the UPF0301 (AlgH) family.</text>
</comment>
<dbReference type="SUPFAM" id="SSF143456">
    <property type="entry name" value="VC0467-like"/>
    <property type="match status" value="1"/>
</dbReference>
<gene>
    <name evidence="3" type="ORF">D8S85_01360</name>
</gene>
<dbReference type="OrthoDB" id="9807486at2"/>
<dbReference type="Proteomes" id="UP000270673">
    <property type="component" value="Chromosome"/>
</dbReference>
<reference evidence="3 4" key="1">
    <citation type="submission" date="2018-10" db="EMBL/GenBank/DDBJ databases">
        <title>Butyricimonas faecalis sp. nov., isolated from human faeces and emended description of the genus Butyricimonas.</title>
        <authorList>
            <person name="Le Roy T."/>
            <person name="Van der Smissen P."/>
            <person name="Paquot A."/>
            <person name="Delzenne N."/>
            <person name="Muccioli G."/>
            <person name="Collet J.-F."/>
            <person name="Cani P.D."/>
        </authorList>
    </citation>
    <scope>NUCLEOTIDE SEQUENCE [LARGE SCALE GENOMIC DNA]</scope>
    <source>
        <strain evidence="3 4">H184</strain>
    </source>
</reference>
<evidence type="ECO:0000313" key="3">
    <source>
        <dbReference type="EMBL" id="AZS28331.1"/>
    </source>
</evidence>
<protein>
    <recommendedName>
        <fullName evidence="2">UPF0301 protein D8S85_01360</fullName>
    </recommendedName>
</protein>
<evidence type="ECO:0000256" key="2">
    <source>
        <dbReference type="HAMAP-Rule" id="MF_00758"/>
    </source>
</evidence>
<dbReference type="RefSeq" id="WP_106624471.1">
    <property type="nucleotide sequence ID" value="NZ_CP032819.1"/>
</dbReference>
<evidence type="ECO:0000313" key="4">
    <source>
        <dbReference type="Proteomes" id="UP000270673"/>
    </source>
</evidence>
<dbReference type="GO" id="GO:0005829">
    <property type="term" value="C:cytosol"/>
    <property type="evidence" value="ECO:0007669"/>
    <property type="project" value="TreeGrafter"/>
</dbReference>
<dbReference type="EMBL" id="CP032819">
    <property type="protein sequence ID" value="AZS28331.1"/>
    <property type="molecule type" value="Genomic_DNA"/>
</dbReference>
<dbReference type="Pfam" id="PF02622">
    <property type="entry name" value="DUF179"/>
    <property type="match status" value="1"/>
</dbReference>
<organism evidence="3 4">
    <name type="scientific">Butyricimonas faecalis</name>
    <dbReference type="NCBI Taxonomy" id="2093856"/>
    <lineage>
        <taxon>Bacteria</taxon>
        <taxon>Pseudomonadati</taxon>
        <taxon>Bacteroidota</taxon>
        <taxon>Bacteroidia</taxon>
        <taxon>Bacteroidales</taxon>
        <taxon>Odoribacteraceae</taxon>
        <taxon>Butyricimonas</taxon>
    </lineage>
</organism>
<name>A0A3Q9ILU7_9BACT</name>
<dbReference type="HAMAP" id="MF_00758">
    <property type="entry name" value="UPF0301"/>
    <property type="match status" value="1"/>
</dbReference>
<sequence>MEKEFQDLFQIRHNDDRVEVGKVLIAEPFLEGKYFNRSVVYMVEHDPSGSVGFVLNKPLPYTTSELVKELEGVYFPVYIGGPVERNQLYYIHRRNDIPDSEEIAKGIYWGGDFKALTEMLKAGKILEGEIRFFAGYSGWTDSQLENELLENSWMVGAIPTNTLFTIPNEGLWEQAMSSLGGRYKLWANFPEDPILN</sequence>
<dbReference type="PANTHER" id="PTHR30327:SF1">
    <property type="entry name" value="UPF0301 PROTEIN YQGE"/>
    <property type="match status" value="1"/>
</dbReference>
<proteinExistence type="inferred from homology"/>
<evidence type="ECO:0000256" key="1">
    <source>
        <dbReference type="ARBA" id="ARBA00009600"/>
    </source>
</evidence>
<accession>A0A3Q9ILU7</accession>
<dbReference type="Gene3D" id="3.40.1740.10">
    <property type="entry name" value="VC0467-like"/>
    <property type="match status" value="1"/>
</dbReference>